<dbReference type="STRING" id="4113.M1B2T8"/>
<evidence type="ECO:0000259" key="1">
    <source>
        <dbReference type="Pfam" id="PF13456"/>
    </source>
</evidence>
<reference evidence="3" key="1">
    <citation type="journal article" date="2011" name="Nature">
        <title>Genome sequence and analysis of the tuber crop potato.</title>
        <authorList>
            <consortium name="The Potato Genome Sequencing Consortium"/>
        </authorList>
    </citation>
    <scope>NUCLEOTIDE SEQUENCE [LARGE SCALE GENOMIC DNA]</scope>
    <source>
        <strain evidence="3">cv. DM1-3 516 R44</strain>
    </source>
</reference>
<dbReference type="eggNOG" id="KOG1075">
    <property type="taxonomic scope" value="Eukaryota"/>
</dbReference>
<dbReference type="PANTHER" id="PTHR47723:SF19">
    <property type="entry name" value="POLYNUCLEOTIDYL TRANSFERASE, RIBONUCLEASE H-LIKE SUPERFAMILY PROTEIN"/>
    <property type="match status" value="1"/>
</dbReference>
<name>M1B2T8_SOLTU</name>
<evidence type="ECO:0000313" key="2">
    <source>
        <dbReference type="EnsemblPlants" id="PGSC0003DMT400035773"/>
    </source>
</evidence>
<dbReference type="AlphaFoldDB" id="M1B2T8"/>
<feature type="domain" description="RNase H type-1" evidence="1">
    <location>
        <begin position="17"/>
        <end position="114"/>
    </location>
</feature>
<dbReference type="OMA" id="MNSIMIA"/>
<dbReference type="Pfam" id="PF13456">
    <property type="entry name" value="RVT_3"/>
    <property type="match status" value="1"/>
</dbReference>
<accession>M1B2T8</accession>
<sequence length="119" mass="13273">MKQVTWSYPQNGIIKINTDGSYVHETGRAGIRGIIRNSCGDLIMAFSFLVECKNSNMAEAMAVEFGVKWCIQHGYTNFILELDSMNIVNMLANDIVTNMKLKQVIDSINIIKKKGANAN</sequence>
<dbReference type="HOGENOM" id="CLU_167184_0_0_1"/>
<protein>
    <submittedName>
        <fullName evidence="2">RNase H family protein</fullName>
    </submittedName>
</protein>
<dbReference type="EnsemblPlants" id="PGSC0003DMT400035773">
    <property type="protein sequence ID" value="PGSC0003DMT400035773"/>
    <property type="gene ID" value="PGSC0003DMG400013767"/>
</dbReference>
<reference evidence="2" key="2">
    <citation type="submission" date="2015-06" db="UniProtKB">
        <authorList>
            <consortium name="EnsemblPlants"/>
        </authorList>
    </citation>
    <scope>IDENTIFICATION</scope>
    <source>
        <strain evidence="2">DM1-3 516 R44</strain>
    </source>
</reference>
<dbReference type="InParanoid" id="M1B2T8"/>
<dbReference type="InterPro" id="IPR053151">
    <property type="entry name" value="RNase_H-like"/>
</dbReference>
<dbReference type="CDD" id="cd06222">
    <property type="entry name" value="RNase_H_like"/>
    <property type="match status" value="1"/>
</dbReference>
<dbReference type="SUPFAM" id="SSF53098">
    <property type="entry name" value="Ribonuclease H-like"/>
    <property type="match status" value="1"/>
</dbReference>
<dbReference type="GO" id="GO:0003676">
    <property type="term" value="F:nucleic acid binding"/>
    <property type="evidence" value="ECO:0007669"/>
    <property type="project" value="InterPro"/>
</dbReference>
<dbReference type="PaxDb" id="4113-PGSC0003DMT400035773"/>
<evidence type="ECO:0000313" key="3">
    <source>
        <dbReference type="Proteomes" id="UP000011115"/>
    </source>
</evidence>
<dbReference type="PANTHER" id="PTHR47723">
    <property type="entry name" value="OS05G0353850 PROTEIN"/>
    <property type="match status" value="1"/>
</dbReference>
<dbReference type="InterPro" id="IPR044730">
    <property type="entry name" value="RNase_H-like_dom_plant"/>
</dbReference>
<keyword evidence="3" id="KW-1185">Reference proteome</keyword>
<dbReference type="Gramene" id="PGSC0003DMT400035773">
    <property type="protein sequence ID" value="PGSC0003DMT400035773"/>
    <property type="gene ID" value="PGSC0003DMG400013767"/>
</dbReference>
<dbReference type="Proteomes" id="UP000011115">
    <property type="component" value="Unassembled WGS sequence"/>
</dbReference>
<dbReference type="GO" id="GO:0004523">
    <property type="term" value="F:RNA-DNA hybrid ribonuclease activity"/>
    <property type="evidence" value="ECO:0007669"/>
    <property type="project" value="InterPro"/>
</dbReference>
<dbReference type="InterPro" id="IPR036397">
    <property type="entry name" value="RNaseH_sf"/>
</dbReference>
<dbReference type="InterPro" id="IPR002156">
    <property type="entry name" value="RNaseH_domain"/>
</dbReference>
<proteinExistence type="predicted"/>
<organism evidence="2 3">
    <name type="scientific">Solanum tuberosum</name>
    <name type="common">Potato</name>
    <dbReference type="NCBI Taxonomy" id="4113"/>
    <lineage>
        <taxon>Eukaryota</taxon>
        <taxon>Viridiplantae</taxon>
        <taxon>Streptophyta</taxon>
        <taxon>Embryophyta</taxon>
        <taxon>Tracheophyta</taxon>
        <taxon>Spermatophyta</taxon>
        <taxon>Magnoliopsida</taxon>
        <taxon>eudicotyledons</taxon>
        <taxon>Gunneridae</taxon>
        <taxon>Pentapetalae</taxon>
        <taxon>asterids</taxon>
        <taxon>lamiids</taxon>
        <taxon>Solanales</taxon>
        <taxon>Solanaceae</taxon>
        <taxon>Solanoideae</taxon>
        <taxon>Solaneae</taxon>
        <taxon>Solanum</taxon>
    </lineage>
</organism>
<dbReference type="Gene3D" id="3.30.420.10">
    <property type="entry name" value="Ribonuclease H-like superfamily/Ribonuclease H"/>
    <property type="match status" value="1"/>
</dbReference>
<dbReference type="InterPro" id="IPR012337">
    <property type="entry name" value="RNaseH-like_sf"/>
</dbReference>